<dbReference type="EMBL" id="JASOPA010000001">
    <property type="protein sequence ID" value="MDK7241895.1"/>
    <property type="molecule type" value="Genomic_DNA"/>
</dbReference>
<evidence type="ECO:0008006" key="3">
    <source>
        <dbReference type="Google" id="ProtNLM"/>
    </source>
</evidence>
<comment type="caution">
    <text evidence="1">The sequence shown here is derived from an EMBL/GenBank/DDBJ whole genome shotgun (WGS) entry which is preliminary data.</text>
</comment>
<accession>A0AAW6Y0K2</accession>
<evidence type="ECO:0000313" key="2">
    <source>
        <dbReference type="Proteomes" id="UP001236303"/>
    </source>
</evidence>
<reference evidence="1" key="1">
    <citation type="submission" date="2023-05" db="EMBL/GenBank/DDBJ databases">
        <title>Cataloging the Phylogenetic Diversity of Human Bladder Bacteria.</title>
        <authorList>
            <person name="Du J."/>
        </authorList>
    </citation>
    <scope>NUCLEOTIDE SEQUENCE</scope>
    <source>
        <strain evidence="1">UMB1050</strain>
    </source>
</reference>
<dbReference type="AlphaFoldDB" id="A0AAW6Y0K2"/>
<dbReference type="RefSeq" id="WP_285070244.1">
    <property type="nucleotide sequence ID" value="NZ_JASOPA010000001.1"/>
</dbReference>
<name>A0AAW6Y0K2_NEISU</name>
<gene>
    <name evidence="1" type="ORF">QP451_02425</name>
</gene>
<protein>
    <recommendedName>
        <fullName evidence="3">Rpn family recombination-promoting nuclease/putative transposase</fullName>
    </recommendedName>
</protein>
<evidence type="ECO:0000313" key="1">
    <source>
        <dbReference type="EMBL" id="MDK7241895.1"/>
    </source>
</evidence>
<sequence>MNVNKDFFLAKDGHPSLKQFYFIGAPFEKALDLYLKRLMDLSDFYQNLKPKLSYLDEEYTLSQKLDFLNPLEITGSSKYLLLETQSDWSLLIDNNRNGTDFSSVPYEALLWKIRLLTMYLRPYFGKDEFGAVSFTLYEGSKQVSRHDCETRDVMLHKETSRVEFMEYGTPLPFEQTEKYTERLKKNRLTVEMIEEYCKHLGISLFDLDFYQSKAALIEILRNK</sequence>
<dbReference type="Proteomes" id="UP001236303">
    <property type="component" value="Unassembled WGS sequence"/>
</dbReference>
<proteinExistence type="predicted"/>
<organism evidence="1 2">
    <name type="scientific">Neisseria subflava</name>
    <dbReference type="NCBI Taxonomy" id="28449"/>
    <lineage>
        <taxon>Bacteria</taxon>
        <taxon>Pseudomonadati</taxon>
        <taxon>Pseudomonadota</taxon>
        <taxon>Betaproteobacteria</taxon>
        <taxon>Neisseriales</taxon>
        <taxon>Neisseriaceae</taxon>
        <taxon>Neisseria</taxon>
    </lineage>
</organism>